<dbReference type="HOGENOM" id="CLU_2393901_0_0_11"/>
<gene>
    <name evidence="1" type="ORF">BIFBRE_04435</name>
</gene>
<dbReference type="EMBL" id="ACCG02000012">
    <property type="protein sequence ID" value="EFE88553.1"/>
    <property type="molecule type" value="Genomic_DNA"/>
</dbReference>
<evidence type="ECO:0000313" key="1">
    <source>
        <dbReference type="EMBL" id="EFE88553.1"/>
    </source>
</evidence>
<protein>
    <submittedName>
        <fullName evidence="1">Uncharacterized protein</fullName>
    </submittedName>
</protein>
<dbReference type="Proteomes" id="UP000003191">
    <property type="component" value="Unassembled WGS sequence"/>
</dbReference>
<proteinExistence type="predicted"/>
<keyword evidence="2" id="KW-1185">Reference proteome</keyword>
<accession>D4BQQ8</accession>
<evidence type="ECO:0000313" key="2">
    <source>
        <dbReference type="Proteomes" id="UP000003191"/>
    </source>
</evidence>
<sequence>MFVVLFTNLLLQGTGAHGLPWTYVLWRSSDISAQSPFATYKKWFPARARFFNSNLRAQIRQLVYSTIEAGHWNPRVSRARADHTLINHQKKIT</sequence>
<reference evidence="1 2" key="1">
    <citation type="submission" date="2010-02" db="EMBL/GenBank/DDBJ databases">
        <authorList>
            <person name="Weinstock G."/>
            <person name="Sodergren E."/>
            <person name="Clifton S."/>
            <person name="Fulton L."/>
            <person name="Fulton B."/>
            <person name="Courtney L."/>
            <person name="Fronick C."/>
            <person name="Harrison M."/>
            <person name="Strong C."/>
            <person name="Farmer C."/>
            <person name="Delahaunty K."/>
            <person name="Markovic C."/>
            <person name="Hall O."/>
            <person name="Minx P."/>
            <person name="Tomlinson C."/>
            <person name="Mitreva M."/>
            <person name="Nelson J."/>
            <person name="Hou S."/>
            <person name="Wollam A."/>
            <person name="Pepin K.H."/>
            <person name="Johnson M."/>
            <person name="Bhonagiri V."/>
            <person name="Zhang X."/>
            <person name="Suruliraj S."/>
            <person name="Warren W."/>
            <person name="Chinwalla A."/>
            <person name="Mardis E.R."/>
            <person name="Wilson R.K."/>
        </authorList>
    </citation>
    <scope>NUCLEOTIDE SEQUENCE [LARGE SCALE GENOMIC DNA]</scope>
    <source>
        <strain evidence="1 2">DSM 20213</strain>
    </source>
</reference>
<organism evidence="1 2">
    <name type="scientific">Bifidobacterium breve DSM 20213 = JCM 1192</name>
    <dbReference type="NCBI Taxonomy" id="518634"/>
    <lineage>
        <taxon>Bacteria</taxon>
        <taxon>Bacillati</taxon>
        <taxon>Actinomycetota</taxon>
        <taxon>Actinomycetes</taxon>
        <taxon>Bifidobacteriales</taxon>
        <taxon>Bifidobacteriaceae</taxon>
        <taxon>Bifidobacterium</taxon>
    </lineage>
</organism>
<comment type="caution">
    <text evidence="1">The sequence shown here is derived from an EMBL/GenBank/DDBJ whole genome shotgun (WGS) entry which is preliminary data.</text>
</comment>
<name>D4BQQ8_BIFBR</name>
<dbReference type="AlphaFoldDB" id="D4BQQ8"/>